<dbReference type="KEGG" id="vpo:Kpol_2002p28"/>
<dbReference type="GO" id="GO:0015914">
    <property type="term" value="P:phospholipid transport"/>
    <property type="evidence" value="ECO:0007669"/>
    <property type="project" value="EnsemblFungi"/>
</dbReference>
<feature type="signal peptide" evidence="12">
    <location>
        <begin position="1"/>
        <end position="20"/>
    </location>
</feature>
<dbReference type="FunCoup" id="A7TFE4">
    <property type="interactions" value="812"/>
</dbReference>
<dbReference type="PANTHER" id="PTHR21573">
    <property type="entry name" value="ER MEMBRANE PROTEIN COMPLEX SUBUNIT 1"/>
    <property type="match status" value="1"/>
</dbReference>
<dbReference type="AlphaFoldDB" id="A7TFE4"/>
<name>A7TFE4_VANPO</name>
<keyword evidence="8 11" id="KW-1133">Transmembrane helix</keyword>
<feature type="chain" id="PRO_5002713425" description="ER membrane protein complex subunit 1" evidence="12">
    <location>
        <begin position="21"/>
        <end position="743"/>
    </location>
</feature>
<gene>
    <name evidence="14" type="ORF">Kpol_2002p28</name>
</gene>
<keyword evidence="9 11" id="KW-0472">Membrane</keyword>
<dbReference type="SUPFAM" id="SSF50998">
    <property type="entry name" value="Quinoprotein alcohol dehydrogenase-like"/>
    <property type="match status" value="1"/>
</dbReference>
<reference evidence="14 15" key="1">
    <citation type="journal article" date="2007" name="Proc. Natl. Acad. Sci. U.S.A.">
        <title>Independent sorting-out of thousands of duplicated gene pairs in two yeast species descended from a whole-genome duplication.</title>
        <authorList>
            <person name="Scannell D.R."/>
            <person name="Frank A.C."/>
            <person name="Conant G.C."/>
            <person name="Byrne K.P."/>
            <person name="Woolfit M."/>
            <person name="Wolfe K.H."/>
        </authorList>
    </citation>
    <scope>NUCLEOTIDE SEQUENCE [LARGE SCALE GENOMIC DNA]</scope>
    <source>
        <strain evidence="15">ATCC 22028 / DSM 70294 / BCRC 21397 / CBS 2163 / NBRC 10782 / NRRL Y-8283 / UCD 57-17</strain>
    </source>
</reference>
<evidence type="ECO:0000256" key="7">
    <source>
        <dbReference type="ARBA" id="ARBA00022824"/>
    </source>
</evidence>
<accession>A7TFE4</accession>
<keyword evidence="5 11" id="KW-0812">Transmembrane</keyword>
<evidence type="ECO:0000256" key="2">
    <source>
        <dbReference type="ARBA" id="ARBA00007904"/>
    </source>
</evidence>
<keyword evidence="6 12" id="KW-0732">Signal</keyword>
<organism evidence="15">
    <name type="scientific">Vanderwaltozyma polyspora (strain ATCC 22028 / DSM 70294 / BCRC 21397 / CBS 2163 / NBRC 10782 / NRRL Y-8283 / UCD 57-17)</name>
    <name type="common">Kluyveromyces polysporus</name>
    <dbReference type="NCBI Taxonomy" id="436907"/>
    <lineage>
        <taxon>Eukaryota</taxon>
        <taxon>Fungi</taxon>
        <taxon>Dikarya</taxon>
        <taxon>Ascomycota</taxon>
        <taxon>Saccharomycotina</taxon>
        <taxon>Saccharomycetes</taxon>
        <taxon>Saccharomycetales</taxon>
        <taxon>Saccharomycetaceae</taxon>
        <taxon>Vanderwaltozyma</taxon>
    </lineage>
</organism>
<dbReference type="GO" id="GO:0032977">
    <property type="term" value="F:membrane insertase activity"/>
    <property type="evidence" value="ECO:0007669"/>
    <property type="project" value="EnsemblFungi"/>
</dbReference>
<feature type="transmembrane region" description="Helical" evidence="11">
    <location>
        <begin position="710"/>
        <end position="726"/>
    </location>
</feature>
<keyword evidence="15" id="KW-1185">Reference proteome</keyword>
<dbReference type="EMBL" id="DS480383">
    <property type="protein sequence ID" value="EDO18958.1"/>
    <property type="molecule type" value="Genomic_DNA"/>
</dbReference>
<sequence>MLSFIFFLYALCIRCTLVKAVFFDEAFVNDWQLQNIGDYSCVVSDFDDDQLIVFSDFEGKTMLSIVNETDGSPMTRLQLDVKIVDVMRNENDKTIIMEDSNGEYMTFNAILGFGPIADGFVKTSFRSSCVPNLESIKVTKDQLQVIDKDSHLSLFSSKLPKDYTSVKFLETDHAGILKVIYEMKPSQYQFQSFVDGELSCTWEKDESLNDITSYAFVDIPDTSDIEASMELLEESKFDNPLDAYIYRITTNIDRFRKFLAVHNYSPGDILTGILFNDRIGNVEEKLSKKEIQFGLSKLLVVGTSNGKLAGLSVKNGEVKWSLDTKFGEIIQIRWSESSNSLLVVYKNGSYSIYSIIDYLQPILEKTHKLQKSIKDIHYLDGTDSYYITYDNDEKSIVKFEESEEANTSSLFIMDHDEKHLLGYSVGEKSDFTPTWKLRTEENEEIVAFASKDISPIANIGTILGNRTVLYKYLYPNLASYAVVNKDLKELYINVIDTISGELLYTQVHSDNVDVSFPINMVFSENWIVFSYFSVDPIPEQKLAVIELYESITPDVRVSGGDTEFSSLNGSPLPEAITKSYFFPEMIKKMSVSNTKYGISSKALIVELENGQISYIPKLIISARRKEEEDMTDDEKNEFMLIPYSNIIPVSDEYVISHKRKLIFGKNSEIVSIPTNLESTTIVCDIGHDVFCTKISPSTQFDVMSPSFEKGKLLFTIFVMGALLLVLRPKVNMKKLKAVWMVRD</sequence>
<dbReference type="GO" id="GO:0072546">
    <property type="term" value="C:EMC complex"/>
    <property type="evidence" value="ECO:0007669"/>
    <property type="project" value="EnsemblFungi"/>
</dbReference>
<dbReference type="GeneID" id="5547281"/>
<comment type="similarity">
    <text evidence="2">Belongs to the EMC1 family.</text>
</comment>
<evidence type="ECO:0000256" key="4">
    <source>
        <dbReference type="ARBA" id="ARBA00020824"/>
    </source>
</evidence>
<evidence type="ECO:0000256" key="1">
    <source>
        <dbReference type="ARBA" id="ARBA00004115"/>
    </source>
</evidence>
<evidence type="ECO:0000256" key="10">
    <source>
        <dbReference type="ARBA" id="ARBA00023180"/>
    </source>
</evidence>
<protein>
    <recommendedName>
        <fullName evidence="4">ER membrane protein complex subunit 1</fullName>
    </recommendedName>
</protein>
<dbReference type="GO" id="GO:0045050">
    <property type="term" value="P:protein insertion into ER membrane by stop-transfer membrane-anchor sequence"/>
    <property type="evidence" value="ECO:0007669"/>
    <property type="project" value="EnsemblFungi"/>
</dbReference>
<evidence type="ECO:0000256" key="8">
    <source>
        <dbReference type="ARBA" id="ARBA00022989"/>
    </source>
</evidence>
<comment type="subcellular location">
    <subcellularLocation>
        <location evidence="1">Endoplasmic reticulum membrane</location>
        <topology evidence="1">Single-pass type I membrane protein</topology>
    </subcellularLocation>
</comment>
<dbReference type="GO" id="GO:0034975">
    <property type="term" value="P:protein folding in endoplasmic reticulum"/>
    <property type="evidence" value="ECO:0007669"/>
    <property type="project" value="TreeGrafter"/>
</dbReference>
<evidence type="ECO:0000256" key="6">
    <source>
        <dbReference type="ARBA" id="ARBA00022729"/>
    </source>
</evidence>
<comment type="subunit">
    <text evidence="3">Component of the ER membrane protein complex (EMC).</text>
</comment>
<keyword evidence="7" id="KW-0256">Endoplasmic reticulum</keyword>
<dbReference type="PANTHER" id="PTHR21573:SF0">
    <property type="entry name" value="ER MEMBRANE PROTEIN COMPLEX SUBUNIT 1"/>
    <property type="match status" value="1"/>
</dbReference>
<dbReference type="Pfam" id="PF07774">
    <property type="entry name" value="EMC1_C"/>
    <property type="match status" value="1"/>
</dbReference>
<keyword evidence="10" id="KW-0325">Glycoprotein</keyword>
<dbReference type="SUPFAM" id="SSF69322">
    <property type="entry name" value="Tricorn protease domain 2"/>
    <property type="match status" value="1"/>
</dbReference>
<feature type="domain" description="ER membrane protein complex subunit 1 C-terminal" evidence="13">
    <location>
        <begin position="523"/>
        <end position="739"/>
    </location>
</feature>
<evidence type="ECO:0000256" key="5">
    <source>
        <dbReference type="ARBA" id="ARBA00022692"/>
    </source>
</evidence>
<dbReference type="InterPro" id="IPR026895">
    <property type="entry name" value="EMC1"/>
</dbReference>
<evidence type="ECO:0000256" key="3">
    <source>
        <dbReference type="ARBA" id="ARBA00011276"/>
    </source>
</evidence>
<dbReference type="InterPro" id="IPR011047">
    <property type="entry name" value="Quinoprotein_ADH-like_sf"/>
</dbReference>
<evidence type="ECO:0000256" key="11">
    <source>
        <dbReference type="SAM" id="Phobius"/>
    </source>
</evidence>
<dbReference type="HOGENOM" id="CLU_005034_3_0_1"/>
<evidence type="ECO:0000313" key="15">
    <source>
        <dbReference type="Proteomes" id="UP000000267"/>
    </source>
</evidence>
<evidence type="ECO:0000256" key="12">
    <source>
        <dbReference type="SAM" id="SignalP"/>
    </source>
</evidence>
<dbReference type="PhylomeDB" id="A7TFE4"/>
<dbReference type="OMA" id="PIPEQKL"/>
<dbReference type="eggNOG" id="KOG2103">
    <property type="taxonomic scope" value="Eukaryota"/>
</dbReference>
<dbReference type="STRING" id="436907.A7TFE4"/>
<dbReference type="OrthoDB" id="28092at2759"/>
<proteinExistence type="inferred from homology"/>
<dbReference type="RefSeq" id="XP_001646816.1">
    <property type="nucleotide sequence ID" value="XM_001646766.1"/>
</dbReference>
<dbReference type="Proteomes" id="UP000000267">
    <property type="component" value="Unassembled WGS sequence"/>
</dbReference>
<dbReference type="GO" id="GO:0006644">
    <property type="term" value="P:phospholipid metabolic process"/>
    <property type="evidence" value="ECO:0007669"/>
    <property type="project" value="EnsemblFungi"/>
</dbReference>
<dbReference type="InParanoid" id="A7TFE4"/>
<evidence type="ECO:0000259" key="13">
    <source>
        <dbReference type="Pfam" id="PF07774"/>
    </source>
</evidence>
<dbReference type="InterPro" id="IPR011678">
    <property type="entry name" value="EMC1_C"/>
</dbReference>
<evidence type="ECO:0000313" key="14">
    <source>
        <dbReference type="EMBL" id="EDO18958.1"/>
    </source>
</evidence>
<evidence type="ECO:0000256" key="9">
    <source>
        <dbReference type="ARBA" id="ARBA00023136"/>
    </source>
</evidence>